<evidence type="ECO:0000313" key="8">
    <source>
        <dbReference type="EMBL" id="RHN71006.1"/>
    </source>
</evidence>
<reference evidence="11" key="4">
    <citation type="journal article" date="2018" name="Nat. Plants">
        <title>Whole-genome landscape of Medicago truncatula symbiotic genes.</title>
        <authorList>
            <person name="Pecrix Y."/>
            <person name="Staton S.E."/>
            <person name="Sallet E."/>
            <person name="Lelandais-Briere C."/>
            <person name="Moreau S."/>
            <person name="Carrere S."/>
            <person name="Blein T."/>
            <person name="Jardinaud M.F."/>
            <person name="Latrasse D."/>
            <person name="Zouine M."/>
            <person name="Zahm M."/>
            <person name="Kreplak J."/>
            <person name="Mayjonade B."/>
            <person name="Satge C."/>
            <person name="Perez M."/>
            <person name="Cauet S."/>
            <person name="Marande W."/>
            <person name="Chantry-Darmon C."/>
            <person name="Lopez-Roques C."/>
            <person name="Bouchez O."/>
            <person name="Berard A."/>
            <person name="Debelle F."/>
            <person name="Munos S."/>
            <person name="Bendahmane A."/>
            <person name="Berges H."/>
            <person name="Niebel A."/>
            <person name="Buitink J."/>
            <person name="Frugier F."/>
            <person name="Benhamed M."/>
            <person name="Crespi M."/>
            <person name="Gouzy J."/>
            <person name="Gamas P."/>
        </authorList>
    </citation>
    <scope>NUCLEOTIDE SEQUENCE [LARGE SCALE GENOMIC DNA]</scope>
    <source>
        <strain evidence="11">cv. Jemalong A17</strain>
    </source>
</reference>
<feature type="domain" description="Myb-like" evidence="5">
    <location>
        <begin position="1"/>
        <end position="53"/>
    </location>
</feature>
<dbReference type="InterPro" id="IPR009057">
    <property type="entry name" value="Homeodomain-like_sf"/>
</dbReference>
<dbReference type="Gene3D" id="1.10.10.60">
    <property type="entry name" value="Homeodomain-like"/>
    <property type="match status" value="1"/>
</dbReference>
<dbReference type="STRING" id="3880.A0A072V2R8"/>
<dbReference type="EMBL" id="PSQE01000003">
    <property type="protein sequence ID" value="RHN71006.1"/>
    <property type="molecule type" value="Genomic_DNA"/>
</dbReference>
<dbReference type="EnsemblPlants" id="KEH36157">
    <property type="protein sequence ID" value="KEH36157"/>
    <property type="gene ID" value="MTR_3g111880"/>
</dbReference>
<dbReference type="InterPro" id="IPR001005">
    <property type="entry name" value="SANT/Myb"/>
</dbReference>
<accession>A0A072V2R8</accession>
<dbReference type="PANTHER" id="PTHR43952:SF72">
    <property type="entry name" value="MYB-LIKE DOMAIN-CONTAINING PROTEIN"/>
    <property type="match status" value="1"/>
</dbReference>
<keyword evidence="2" id="KW-0805">Transcription regulation</keyword>
<dbReference type="Pfam" id="PF00249">
    <property type="entry name" value="Myb_DNA-binding"/>
    <property type="match status" value="1"/>
</dbReference>
<evidence type="ECO:0000313" key="10">
    <source>
        <dbReference type="Proteomes" id="UP000002051"/>
    </source>
</evidence>
<keyword evidence="10" id="KW-1185">Reference proteome</keyword>
<dbReference type="EMBL" id="CM001219">
    <property type="protein sequence ID" value="KEH36157.1"/>
    <property type="molecule type" value="Genomic_DNA"/>
</dbReference>
<dbReference type="ExpressionAtlas" id="A0A072V2R8">
    <property type="expression patterns" value="differential"/>
</dbReference>
<dbReference type="GO" id="GO:0003700">
    <property type="term" value="F:DNA-binding transcription factor activity"/>
    <property type="evidence" value="ECO:0007669"/>
    <property type="project" value="InterPro"/>
</dbReference>
<organism evidence="7 10">
    <name type="scientific">Medicago truncatula</name>
    <name type="common">Barrel medic</name>
    <name type="synonym">Medicago tribuloides</name>
    <dbReference type="NCBI Taxonomy" id="3880"/>
    <lineage>
        <taxon>Eukaryota</taxon>
        <taxon>Viridiplantae</taxon>
        <taxon>Streptophyta</taxon>
        <taxon>Embryophyta</taxon>
        <taxon>Tracheophyta</taxon>
        <taxon>Spermatophyta</taxon>
        <taxon>Magnoliopsida</taxon>
        <taxon>eudicotyledons</taxon>
        <taxon>Gunneridae</taxon>
        <taxon>Pentapetalae</taxon>
        <taxon>rosids</taxon>
        <taxon>fabids</taxon>
        <taxon>Fabales</taxon>
        <taxon>Fabaceae</taxon>
        <taxon>Papilionoideae</taxon>
        <taxon>50 kb inversion clade</taxon>
        <taxon>NPAAA clade</taxon>
        <taxon>Hologalegina</taxon>
        <taxon>IRL clade</taxon>
        <taxon>Trifolieae</taxon>
        <taxon>Medicago</taxon>
    </lineage>
</organism>
<dbReference type="PROSITE" id="PS50090">
    <property type="entry name" value="MYB_LIKE"/>
    <property type="match status" value="1"/>
</dbReference>
<name>A0A072V2R8_MEDTR</name>
<dbReference type="Proteomes" id="UP000265566">
    <property type="component" value="Chromosome 3"/>
</dbReference>
<feature type="domain" description="SANT" evidence="6">
    <location>
        <begin position="2"/>
        <end position="57"/>
    </location>
</feature>
<protein>
    <submittedName>
        <fullName evidence="7">MYB family transcription factor</fullName>
    </submittedName>
    <submittedName>
        <fullName evidence="8">Putative transcription factor MYB/SANT family</fullName>
    </submittedName>
</protein>
<evidence type="ECO:0000259" key="6">
    <source>
        <dbReference type="PROSITE" id="PS51293"/>
    </source>
</evidence>
<evidence type="ECO:0000256" key="3">
    <source>
        <dbReference type="ARBA" id="ARBA00023163"/>
    </source>
</evidence>
<dbReference type="GO" id="GO:0005634">
    <property type="term" value="C:nucleus"/>
    <property type="evidence" value="ECO:0007669"/>
    <property type="project" value="UniProtKB-SubCell"/>
</dbReference>
<evidence type="ECO:0000313" key="11">
    <source>
        <dbReference type="Proteomes" id="UP000265566"/>
    </source>
</evidence>
<evidence type="ECO:0000256" key="4">
    <source>
        <dbReference type="ARBA" id="ARBA00023242"/>
    </source>
</evidence>
<dbReference type="AlphaFoldDB" id="A0A072V2R8"/>
<reference evidence="7 10" key="1">
    <citation type="journal article" date="2011" name="Nature">
        <title>The Medicago genome provides insight into the evolution of rhizobial symbioses.</title>
        <authorList>
            <person name="Young N.D."/>
            <person name="Debelle F."/>
            <person name="Oldroyd G.E."/>
            <person name="Geurts R."/>
            <person name="Cannon S.B."/>
            <person name="Udvardi M.K."/>
            <person name="Benedito V.A."/>
            <person name="Mayer K.F."/>
            <person name="Gouzy J."/>
            <person name="Schoof H."/>
            <person name="Van de Peer Y."/>
            <person name="Proost S."/>
            <person name="Cook D.R."/>
            <person name="Meyers B.C."/>
            <person name="Spannagl M."/>
            <person name="Cheung F."/>
            <person name="De Mita S."/>
            <person name="Krishnakumar V."/>
            <person name="Gundlach H."/>
            <person name="Zhou S."/>
            <person name="Mudge J."/>
            <person name="Bharti A.K."/>
            <person name="Murray J.D."/>
            <person name="Naoumkina M.A."/>
            <person name="Rosen B."/>
            <person name="Silverstein K.A."/>
            <person name="Tang H."/>
            <person name="Rombauts S."/>
            <person name="Zhao P.X."/>
            <person name="Zhou P."/>
            <person name="Barbe V."/>
            <person name="Bardou P."/>
            <person name="Bechner M."/>
            <person name="Bellec A."/>
            <person name="Berger A."/>
            <person name="Berges H."/>
            <person name="Bidwell S."/>
            <person name="Bisseling T."/>
            <person name="Choisne N."/>
            <person name="Couloux A."/>
            <person name="Denny R."/>
            <person name="Deshpande S."/>
            <person name="Dai X."/>
            <person name="Doyle J.J."/>
            <person name="Dudez A.M."/>
            <person name="Farmer A.D."/>
            <person name="Fouteau S."/>
            <person name="Franken C."/>
            <person name="Gibelin C."/>
            <person name="Gish J."/>
            <person name="Goldstein S."/>
            <person name="Gonzalez A.J."/>
            <person name="Green P.J."/>
            <person name="Hallab A."/>
            <person name="Hartog M."/>
            <person name="Hua A."/>
            <person name="Humphray S.J."/>
            <person name="Jeong D.H."/>
            <person name="Jing Y."/>
            <person name="Jocker A."/>
            <person name="Kenton S.M."/>
            <person name="Kim D.J."/>
            <person name="Klee K."/>
            <person name="Lai H."/>
            <person name="Lang C."/>
            <person name="Lin S."/>
            <person name="Macmil S.L."/>
            <person name="Magdelenat G."/>
            <person name="Matthews L."/>
            <person name="McCorrison J."/>
            <person name="Monaghan E.L."/>
            <person name="Mun J.H."/>
            <person name="Najar F.Z."/>
            <person name="Nicholson C."/>
            <person name="Noirot C."/>
            <person name="O'Bleness M."/>
            <person name="Paule C.R."/>
            <person name="Poulain J."/>
            <person name="Prion F."/>
            <person name="Qin B."/>
            <person name="Qu C."/>
            <person name="Retzel E.F."/>
            <person name="Riddle C."/>
            <person name="Sallet E."/>
            <person name="Samain S."/>
            <person name="Samson N."/>
            <person name="Sanders I."/>
            <person name="Saurat O."/>
            <person name="Scarpelli C."/>
            <person name="Schiex T."/>
            <person name="Segurens B."/>
            <person name="Severin A.J."/>
            <person name="Sherrier D.J."/>
            <person name="Shi R."/>
            <person name="Sims S."/>
            <person name="Singer S.R."/>
            <person name="Sinharoy S."/>
            <person name="Sterck L."/>
            <person name="Viollet A."/>
            <person name="Wang B.B."/>
            <person name="Wang K."/>
            <person name="Wang M."/>
            <person name="Wang X."/>
            <person name="Warfsmann J."/>
            <person name="Weissenbach J."/>
            <person name="White D.D."/>
            <person name="White J.D."/>
            <person name="Wiley G.B."/>
            <person name="Wincker P."/>
            <person name="Xing Y."/>
            <person name="Yang L."/>
            <person name="Yao Z."/>
            <person name="Ying F."/>
            <person name="Zhai J."/>
            <person name="Zhou L."/>
            <person name="Zuber A."/>
            <person name="Denarie J."/>
            <person name="Dixon R.A."/>
            <person name="May G.D."/>
            <person name="Schwartz D.C."/>
            <person name="Rogers J."/>
            <person name="Quetier F."/>
            <person name="Town C.D."/>
            <person name="Roe B.A."/>
        </authorList>
    </citation>
    <scope>NUCLEOTIDE SEQUENCE [LARGE SCALE GENOMIC DNA]</scope>
    <source>
        <strain evidence="7">A17</strain>
        <strain evidence="9 10">cv. Jemalong A17</strain>
    </source>
</reference>
<dbReference type="SUPFAM" id="SSF46689">
    <property type="entry name" value="Homeodomain-like"/>
    <property type="match status" value="1"/>
</dbReference>
<dbReference type="OrthoDB" id="118550at2759"/>
<dbReference type="KEGG" id="mtr:25490191"/>
<keyword evidence="3" id="KW-0804">Transcription</keyword>
<dbReference type="SMART" id="SM00717">
    <property type="entry name" value="SANT"/>
    <property type="match status" value="1"/>
</dbReference>
<reference evidence="8" key="5">
    <citation type="journal article" date="2018" name="Nat. Plants">
        <title>Whole-genome landscape of Medicago truncatula symbiotic genes.</title>
        <authorList>
            <person name="Pecrix Y."/>
            <person name="Gamas P."/>
            <person name="Carrere S."/>
        </authorList>
    </citation>
    <scope>NUCLEOTIDE SEQUENCE</scope>
    <source>
        <tissue evidence="8">Leaves</tissue>
    </source>
</reference>
<keyword evidence="4" id="KW-0539">Nucleus</keyword>
<evidence type="ECO:0000313" key="9">
    <source>
        <dbReference type="EnsemblPlants" id="KEH36157"/>
    </source>
</evidence>
<evidence type="ECO:0000313" key="7">
    <source>
        <dbReference type="EMBL" id="KEH36157.1"/>
    </source>
</evidence>
<dbReference type="FunFam" id="1.10.10.60:FF:000154">
    <property type="entry name" value="Transcription factor SRM1"/>
    <property type="match status" value="1"/>
</dbReference>
<dbReference type="PANTHER" id="PTHR43952">
    <property type="entry name" value="MYB FAMILY TRANSCRIPTION FACTOR-RELATED"/>
    <property type="match status" value="1"/>
</dbReference>
<dbReference type="PROSITE" id="PS51293">
    <property type="entry name" value="SANT"/>
    <property type="match status" value="1"/>
</dbReference>
<reference evidence="7 10" key="2">
    <citation type="journal article" date="2014" name="BMC Genomics">
        <title>An improved genome release (version Mt4.0) for the model legume Medicago truncatula.</title>
        <authorList>
            <person name="Tang H."/>
            <person name="Krishnakumar V."/>
            <person name="Bidwell S."/>
            <person name="Rosen B."/>
            <person name="Chan A."/>
            <person name="Zhou S."/>
            <person name="Gentzbittel L."/>
            <person name="Childs K.L."/>
            <person name="Yandell M."/>
            <person name="Gundlach H."/>
            <person name="Mayer K.F."/>
            <person name="Schwartz D.C."/>
            <person name="Town C.D."/>
        </authorList>
    </citation>
    <scope>GENOME REANNOTATION</scope>
    <source>
        <strain evidence="7">A17</strain>
        <strain evidence="9 10">cv. Jemalong A17</strain>
    </source>
</reference>
<dbReference type="InterPro" id="IPR044636">
    <property type="entry name" value="RADIALIS-like"/>
</dbReference>
<dbReference type="Gramene" id="rna19646">
    <property type="protein sequence ID" value="RHN71006.1"/>
    <property type="gene ID" value="gene19646"/>
</dbReference>
<reference evidence="9" key="3">
    <citation type="submission" date="2015-04" db="UniProtKB">
        <authorList>
            <consortium name="EnsemblPlants"/>
        </authorList>
    </citation>
    <scope>IDENTIFICATION</scope>
    <source>
        <strain evidence="9">cv. Jemalong A17</strain>
    </source>
</reference>
<sequence>MASSSNWTTKQNKRFENALAMLDKDTPDLWQKVARAVGGKTVEEVKRHYEDLVEDVRQIEEGHVPLPNYTNNVGYSYIMDQDKRMKALSLH</sequence>
<dbReference type="CDD" id="cd00167">
    <property type="entry name" value="SANT"/>
    <property type="match status" value="1"/>
</dbReference>
<proteinExistence type="predicted"/>
<dbReference type="HOGENOM" id="CLU_137624_1_2_1"/>
<dbReference type="Proteomes" id="UP000002051">
    <property type="component" value="Chromosome 3"/>
</dbReference>
<gene>
    <name evidence="9" type="primary">25490191</name>
    <name evidence="7" type="ordered locus">MTR_3g111880</name>
    <name evidence="8" type="ORF">MtrunA17_Chr3g0141601</name>
</gene>
<evidence type="ECO:0000256" key="1">
    <source>
        <dbReference type="ARBA" id="ARBA00004123"/>
    </source>
</evidence>
<evidence type="ECO:0000256" key="2">
    <source>
        <dbReference type="ARBA" id="ARBA00023015"/>
    </source>
</evidence>
<evidence type="ECO:0000259" key="5">
    <source>
        <dbReference type="PROSITE" id="PS50090"/>
    </source>
</evidence>
<dbReference type="InterPro" id="IPR017884">
    <property type="entry name" value="SANT_dom"/>
</dbReference>
<comment type="subcellular location">
    <subcellularLocation>
        <location evidence="1">Nucleus</location>
    </subcellularLocation>
</comment>